<name>A0AAD6M035_9ROSI</name>
<proteinExistence type="predicted"/>
<dbReference type="AlphaFoldDB" id="A0AAD6M035"/>
<accession>A0AAD6M035</accession>
<organism evidence="1 2">
    <name type="scientific">Populus alba x Populus x berolinensis</name>
    <dbReference type="NCBI Taxonomy" id="444605"/>
    <lineage>
        <taxon>Eukaryota</taxon>
        <taxon>Viridiplantae</taxon>
        <taxon>Streptophyta</taxon>
        <taxon>Embryophyta</taxon>
        <taxon>Tracheophyta</taxon>
        <taxon>Spermatophyta</taxon>
        <taxon>Magnoliopsida</taxon>
        <taxon>eudicotyledons</taxon>
        <taxon>Gunneridae</taxon>
        <taxon>Pentapetalae</taxon>
        <taxon>rosids</taxon>
        <taxon>fabids</taxon>
        <taxon>Malpighiales</taxon>
        <taxon>Salicaceae</taxon>
        <taxon>Saliceae</taxon>
        <taxon>Populus</taxon>
    </lineage>
</organism>
<evidence type="ECO:0000313" key="2">
    <source>
        <dbReference type="Proteomes" id="UP001164929"/>
    </source>
</evidence>
<dbReference type="Proteomes" id="UP001164929">
    <property type="component" value="Chromosome 12"/>
</dbReference>
<comment type="caution">
    <text evidence="1">The sequence shown here is derived from an EMBL/GenBank/DDBJ whole genome shotgun (WGS) entry which is preliminary data.</text>
</comment>
<dbReference type="EMBL" id="JAQIZT010000012">
    <property type="protein sequence ID" value="KAJ6976473.1"/>
    <property type="molecule type" value="Genomic_DNA"/>
</dbReference>
<keyword evidence="2" id="KW-1185">Reference proteome</keyword>
<protein>
    <submittedName>
        <fullName evidence="1">Uncharacterized protein</fullName>
    </submittedName>
</protein>
<reference evidence="1" key="1">
    <citation type="journal article" date="2023" name="Mol. Ecol. Resour.">
        <title>Chromosome-level genome assembly of a triploid poplar Populus alba 'Berolinensis'.</title>
        <authorList>
            <person name="Chen S."/>
            <person name="Yu Y."/>
            <person name="Wang X."/>
            <person name="Wang S."/>
            <person name="Zhang T."/>
            <person name="Zhou Y."/>
            <person name="He R."/>
            <person name="Meng N."/>
            <person name="Wang Y."/>
            <person name="Liu W."/>
            <person name="Liu Z."/>
            <person name="Liu J."/>
            <person name="Guo Q."/>
            <person name="Huang H."/>
            <person name="Sederoff R.R."/>
            <person name="Wang G."/>
            <person name="Qu G."/>
            <person name="Chen S."/>
        </authorList>
    </citation>
    <scope>NUCLEOTIDE SEQUENCE</scope>
    <source>
        <strain evidence="1">SC-2020</strain>
    </source>
</reference>
<evidence type="ECO:0000313" key="1">
    <source>
        <dbReference type="EMBL" id="KAJ6976473.1"/>
    </source>
</evidence>
<sequence>MGGVEIIEREVELLKMMEREERIIGMEGAVKHAAREVQCSDMPGFQQVFGLTDTVHALIRTFFAARLMAAVLGDIDLPLRMH</sequence>
<gene>
    <name evidence="1" type="ORF">NC653_028569</name>
</gene>